<dbReference type="EMBL" id="JAPNTZ010000003">
    <property type="protein sequence ID" value="MCY1138248.1"/>
    <property type="molecule type" value="Genomic_DNA"/>
</dbReference>
<sequence length="123" mass="13200">MSVDQELLTELAHRNLLGVFGERDPQKRAAVIAEIYAEQVTFSDPDEVVVGRDALGEKAQRLLDQAPGFAFSPAGPVRTSGNLTMLAWHLGPEGQPPVASGLDVSIVEDGRIAHLYTLLDPPA</sequence>
<dbReference type="InterPro" id="IPR037401">
    <property type="entry name" value="SnoaL-like"/>
</dbReference>
<comment type="caution">
    <text evidence="2">The sequence shown here is derived from an EMBL/GenBank/DDBJ whole genome shotgun (WGS) entry which is preliminary data.</text>
</comment>
<reference evidence="2" key="1">
    <citation type="submission" date="2022-11" db="EMBL/GenBank/DDBJ databases">
        <authorList>
            <person name="Somphong A."/>
            <person name="Phongsopitanun W."/>
        </authorList>
    </citation>
    <scope>NUCLEOTIDE SEQUENCE</scope>
    <source>
        <strain evidence="2">Pm04-4</strain>
    </source>
</reference>
<dbReference type="Pfam" id="PF12680">
    <property type="entry name" value="SnoaL_2"/>
    <property type="match status" value="1"/>
</dbReference>
<dbReference type="Gene3D" id="3.10.450.50">
    <property type="match status" value="1"/>
</dbReference>
<feature type="domain" description="SnoaL-like" evidence="1">
    <location>
        <begin position="28"/>
        <end position="114"/>
    </location>
</feature>
<evidence type="ECO:0000313" key="3">
    <source>
        <dbReference type="Proteomes" id="UP001151002"/>
    </source>
</evidence>
<dbReference type="Proteomes" id="UP001151002">
    <property type="component" value="Unassembled WGS sequence"/>
</dbReference>
<evidence type="ECO:0000313" key="2">
    <source>
        <dbReference type="EMBL" id="MCY1138248.1"/>
    </source>
</evidence>
<keyword evidence="3" id="KW-1185">Reference proteome</keyword>
<dbReference type="InterPro" id="IPR032710">
    <property type="entry name" value="NTF2-like_dom_sf"/>
</dbReference>
<protein>
    <submittedName>
        <fullName evidence="2">Nuclear transport factor 2 family protein</fullName>
    </submittedName>
</protein>
<dbReference type="RefSeq" id="WP_267562223.1">
    <property type="nucleotide sequence ID" value="NZ_JAPNTZ010000003.1"/>
</dbReference>
<dbReference type="SUPFAM" id="SSF54427">
    <property type="entry name" value="NTF2-like"/>
    <property type="match status" value="1"/>
</dbReference>
<gene>
    <name evidence="2" type="ORF">OWR29_09585</name>
</gene>
<accession>A0ABT4AVJ2</accession>
<name>A0ABT4AVJ2_9ACTN</name>
<proteinExistence type="predicted"/>
<evidence type="ECO:0000259" key="1">
    <source>
        <dbReference type="Pfam" id="PF12680"/>
    </source>
</evidence>
<organism evidence="2 3">
    <name type="scientific">Paractinoplanes pyxinae</name>
    <dbReference type="NCBI Taxonomy" id="2997416"/>
    <lineage>
        <taxon>Bacteria</taxon>
        <taxon>Bacillati</taxon>
        <taxon>Actinomycetota</taxon>
        <taxon>Actinomycetes</taxon>
        <taxon>Micromonosporales</taxon>
        <taxon>Micromonosporaceae</taxon>
        <taxon>Paractinoplanes</taxon>
    </lineage>
</organism>